<evidence type="ECO:0000256" key="9">
    <source>
        <dbReference type="HAMAP-Rule" id="MF_03147"/>
    </source>
</evidence>
<evidence type="ECO:0000256" key="3">
    <source>
        <dbReference type="ARBA" id="ARBA00022741"/>
    </source>
</evidence>
<keyword evidence="3 9" id="KW-0547">Nucleotide-binding</keyword>
<dbReference type="InterPro" id="IPR003789">
    <property type="entry name" value="Asn/Gln_tRNA_amidoTrase-B-like"/>
</dbReference>
<dbReference type="InterPro" id="IPR006075">
    <property type="entry name" value="Asn/Gln-tRNA_Trfase_suB/E_cat"/>
</dbReference>
<evidence type="ECO:0000259" key="11">
    <source>
        <dbReference type="SMART" id="SM00845"/>
    </source>
</evidence>
<evidence type="ECO:0000256" key="6">
    <source>
        <dbReference type="ARBA" id="ARBA00023128"/>
    </source>
</evidence>
<evidence type="ECO:0000313" key="13">
    <source>
        <dbReference type="Proteomes" id="UP000182444"/>
    </source>
</evidence>
<dbReference type="GO" id="GO:0070681">
    <property type="term" value="P:glutaminyl-tRNAGln biosynthesis via transamidation"/>
    <property type="evidence" value="ECO:0007669"/>
    <property type="project" value="UniProtKB-UniRule"/>
</dbReference>
<dbReference type="Pfam" id="PF02637">
    <property type="entry name" value="GatB_Yqey"/>
    <property type="match status" value="1"/>
</dbReference>
<dbReference type="SUPFAM" id="SSF89095">
    <property type="entry name" value="GatB/YqeY motif"/>
    <property type="match status" value="1"/>
</dbReference>
<dbReference type="PANTHER" id="PTHR11659">
    <property type="entry name" value="GLUTAMYL-TRNA GLN AMIDOTRANSFERASE SUBUNIT B MITOCHONDRIAL AND PROKARYOTIC PET112-RELATED"/>
    <property type="match status" value="1"/>
</dbReference>
<dbReference type="InterPro" id="IPR017958">
    <property type="entry name" value="Gln-tRNA_amidoTrfase_suB_CS"/>
</dbReference>
<evidence type="ECO:0000256" key="8">
    <source>
        <dbReference type="ARBA" id="ARBA00047913"/>
    </source>
</evidence>
<dbReference type="eggNOG" id="KOG2438">
    <property type="taxonomic scope" value="Eukaryota"/>
</dbReference>
<dbReference type="VEuPathDB" id="FungiDB:YALI0_E09240g"/>
<dbReference type="InterPro" id="IPR023168">
    <property type="entry name" value="GatB_Yqey_C_2"/>
</dbReference>
<dbReference type="Gene3D" id="1.10.10.410">
    <property type="match status" value="1"/>
</dbReference>
<dbReference type="EMBL" id="CP017557">
    <property type="protein sequence ID" value="AOW05162.1"/>
    <property type="molecule type" value="Genomic_DNA"/>
</dbReference>
<dbReference type="Proteomes" id="UP000182444">
    <property type="component" value="Chromosome 1E"/>
</dbReference>
<comment type="catalytic activity">
    <reaction evidence="7">
        <text>L-aspartyl-tRNA(Asn) + L-glutamine + ATP + H2O = L-asparaginyl-tRNA(Asn) + L-glutamate + ADP + phosphate + 2 H(+)</text>
        <dbReference type="Rhea" id="RHEA:14513"/>
        <dbReference type="Rhea" id="RHEA-COMP:9674"/>
        <dbReference type="Rhea" id="RHEA-COMP:9677"/>
        <dbReference type="ChEBI" id="CHEBI:15377"/>
        <dbReference type="ChEBI" id="CHEBI:15378"/>
        <dbReference type="ChEBI" id="CHEBI:29985"/>
        <dbReference type="ChEBI" id="CHEBI:30616"/>
        <dbReference type="ChEBI" id="CHEBI:43474"/>
        <dbReference type="ChEBI" id="CHEBI:58359"/>
        <dbReference type="ChEBI" id="CHEBI:78515"/>
        <dbReference type="ChEBI" id="CHEBI:78516"/>
        <dbReference type="ChEBI" id="CHEBI:456216"/>
    </reaction>
</comment>
<dbReference type="GO" id="GO:0032543">
    <property type="term" value="P:mitochondrial translation"/>
    <property type="evidence" value="ECO:0007669"/>
    <property type="project" value="UniProtKB-UniRule"/>
</dbReference>
<dbReference type="GO" id="GO:0005739">
    <property type="term" value="C:mitochondrion"/>
    <property type="evidence" value="ECO:0007669"/>
    <property type="project" value="UniProtKB-SubCell"/>
</dbReference>
<evidence type="ECO:0000256" key="1">
    <source>
        <dbReference type="ARBA" id="ARBA00005306"/>
    </source>
</evidence>
<dbReference type="SUPFAM" id="SSF55931">
    <property type="entry name" value="Glutamine synthetase/guanido kinase"/>
    <property type="match status" value="1"/>
</dbReference>
<proteinExistence type="inferred from homology"/>
<comment type="similarity">
    <text evidence="1 9">Belongs to the GatB/GatE family. GatB subfamily.</text>
</comment>
<dbReference type="GO" id="GO:0030956">
    <property type="term" value="C:glutamyl-tRNA(Gln) amidotransferase complex"/>
    <property type="evidence" value="ECO:0007669"/>
    <property type="project" value="UniProtKB-UniRule"/>
</dbReference>
<evidence type="ECO:0000256" key="10">
    <source>
        <dbReference type="SAM" id="MobiDB-lite"/>
    </source>
</evidence>
<gene>
    <name evidence="9" type="primary">PET112</name>
    <name evidence="12" type="ORF">YALI1_E11370g</name>
</gene>
<dbReference type="PROSITE" id="PS01234">
    <property type="entry name" value="GATB"/>
    <property type="match status" value="1"/>
</dbReference>
<dbReference type="NCBIfam" id="TIGR00133">
    <property type="entry name" value="gatB"/>
    <property type="match status" value="1"/>
</dbReference>
<evidence type="ECO:0000256" key="4">
    <source>
        <dbReference type="ARBA" id="ARBA00022840"/>
    </source>
</evidence>
<dbReference type="PANTHER" id="PTHR11659:SF0">
    <property type="entry name" value="GLUTAMYL-TRNA(GLN) AMIDOTRANSFERASE SUBUNIT B, MITOCHONDRIAL"/>
    <property type="match status" value="1"/>
</dbReference>
<evidence type="ECO:0000256" key="2">
    <source>
        <dbReference type="ARBA" id="ARBA00022598"/>
    </source>
</evidence>
<dbReference type="SMART" id="SM00845">
    <property type="entry name" value="GatB_Yqey"/>
    <property type="match status" value="1"/>
</dbReference>
<feature type="region of interest" description="Disordered" evidence="10">
    <location>
        <begin position="16"/>
        <end position="40"/>
    </location>
</feature>
<dbReference type="EC" id="6.3.5.-" evidence="9"/>
<comment type="catalytic activity">
    <reaction evidence="8 9">
        <text>L-glutamyl-tRNA(Gln) + L-glutamine + ATP + H2O = L-glutaminyl-tRNA(Gln) + L-glutamate + ADP + phosphate + H(+)</text>
        <dbReference type="Rhea" id="RHEA:17521"/>
        <dbReference type="Rhea" id="RHEA-COMP:9681"/>
        <dbReference type="Rhea" id="RHEA-COMP:9684"/>
        <dbReference type="ChEBI" id="CHEBI:15377"/>
        <dbReference type="ChEBI" id="CHEBI:15378"/>
        <dbReference type="ChEBI" id="CHEBI:29985"/>
        <dbReference type="ChEBI" id="CHEBI:30616"/>
        <dbReference type="ChEBI" id="CHEBI:43474"/>
        <dbReference type="ChEBI" id="CHEBI:58359"/>
        <dbReference type="ChEBI" id="CHEBI:78520"/>
        <dbReference type="ChEBI" id="CHEBI:78521"/>
        <dbReference type="ChEBI" id="CHEBI:456216"/>
    </reaction>
</comment>
<dbReference type="HAMAP" id="MF_00121">
    <property type="entry name" value="GatB"/>
    <property type="match status" value="1"/>
</dbReference>
<keyword evidence="5 9" id="KW-0648">Protein biosynthesis</keyword>
<reference evidence="12 13" key="1">
    <citation type="journal article" date="2016" name="PLoS ONE">
        <title>Sequence Assembly of Yarrowia lipolytica Strain W29/CLIB89 Shows Transposable Element Diversity.</title>
        <authorList>
            <person name="Magnan C."/>
            <person name="Yu J."/>
            <person name="Chang I."/>
            <person name="Jahn E."/>
            <person name="Kanomata Y."/>
            <person name="Wu J."/>
            <person name="Zeller M."/>
            <person name="Oakes M."/>
            <person name="Baldi P."/>
            <person name="Sandmeyer S."/>
        </authorList>
    </citation>
    <scope>NUCLEOTIDE SEQUENCE [LARGE SCALE GENOMIC DNA]</scope>
    <source>
        <strain evidence="13">CLIB89(W29)</strain>
    </source>
</reference>
<dbReference type="VEuPathDB" id="FungiDB:YALI1_E11370g"/>
<dbReference type="Pfam" id="PF02934">
    <property type="entry name" value="GatB_N"/>
    <property type="match status" value="1"/>
</dbReference>
<dbReference type="GO" id="GO:0050567">
    <property type="term" value="F:glutaminyl-tRNA synthase (glutamine-hydrolyzing) activity"/>
    <property type="evidence" value="ECO:0007669"/>
    <property type="project" value="UniProtKB-UniRule"/>
</dbReference>
<keyword evidence="2 9" id="KW-0436">Ligase</keyword>
<comment type="subcellular location">
    <subcellularLocation>
        <location evidence="9">Mitochondrion</location>
    </subcellularLocation>
</comment>
<feature type="domain" description="Asn/Gln amidotransferase" evidence="11">
    <location>
        <begin position="416"/>
        <end position="585"/>
    </location>
</feature>
<dbReference type="InterPro" id="IPR004413">
    <property type="entry name" value="GatB"/>
</dbReference>
<dbReference type="GO" id="GO:0050566">
    <property type="term" value="F:asparaginyl-tRNA synthase (glutamine-hydrolyzing) activity"/>
    <property type="evidence" value="ECO:0007669"/>
    <property type="project" value="RHEA"/>
</dbReference>
<dbReference type="InterPro" id="IPR018027">
    <property type="entry name" value="Asn/Gln_amidotransferase"/>
</dbReference>
<keyword evidence="6 9" id="KW-0496">Mitochondrion</keyword>
<dbReference type="NCBIfam" id="NF004012">
    <property type="entry name" value="PRK05477.1-2"/>
    <property type="match status" value="1"/>
</dbReference>
<evidence type="ECO:0000256" key="7">
    <source>
        <dbReference type="ARBA" id="ARBA00047380"/>
    </source>
</evidence>
<sequence>MQGAAPNLHLQPWVSNSITTFPQSPPPPHSGRSSARKKDMLRISRDTKIVARVTHVTKSRTYATSTAPKLVVGLEIHTQLLTKRKLFSSTTVPSLSTTPNTKVSYFDAALPGTQPRLNPQALLLALKAAIALRCDVKELTAFDRKHYFYPDQPAGYQITQHRKPLAINGKLKLNWWDLYSQNEWPALLAKEANTDSADTRDLASRSIDVPILQIQLEQDTGKSTYHGSETLVDLNRTNMPLIEIVTAPVIHTASHAAAFVKKLQTLLKRIGVSTGEFESGAMRVDVNVSIGEDGERCEIKNLPNTSSIEAAIEAEYNRQVELVGKGGTVEKSTMGFDGKKTFILRSKENAVDYRYMPDPELPLIRLSKGTLLKVRDSLPELPDKVFSRLTDDPYYVTTKDALTLIHVAGLSDYYFEVFERVSEETEDAKALKQPVNWVVNELLGRVRKADEARAAESAESGEPDLGAHDYNSIYPPAKLAELILAVHNHQLTLPSARLLFQHFLANPEDLKNMTIEQAITEFELGESGDVVDACRQVINEHESVVKSVKDGSKPGSIKFLIGMVMKATQGRINPAVIERQLKTEMRHM</sequence>
<dbReference type="GO" id="GO:0005524">
    <property type="term" value="F:ATP binding"/>
    <property type="evidence" value="ECO:0007669"/>
    <property type="project" value="UniProtKB-KW"/>
</dbReference>
<dbReference type="KEGG" id="yli:2912526"/>
<keyword evidence="4 9" id="KW-0067">ATP-binding</keyword>
<accession>A0A1D8NHQ8</accession>
<dbReference type="InterPro" id="IPR017959">
    <property type="entry name" value="Asn/Gln-tRNA_amidoTrfase_suB/E"/>
</dbReference>
<evidence type="ECO:0000313" key="12">
    <source>
        <dbReference type="EMBL" id="AOW05162.1"/>
    </source>
</evidence>
<dbReference type="AlphaFoldDB" id="A0A1D8NHQ8"/>
<comment type="subunit">
    <text evidence="9">Subunit of the heterotrimeric GatFAB amidotransferase (AdT) complex, composed of A, B and F subunits.</text>
</comment>
<protein>
    <recommendedName>
        <fullName evidence="9">Glutamyl-tRNA(Gln) amidotransferase subunit B, mitochondrial</fullName>
        <shortName evidence="9">Glu-AdT subunit B</shortName>
        <ecNumber evidence="9">6.3.5.-</ecNumber>
    </recommendedName>
</protein>
<dbReference type="FunFam" id="1.10.10.410:FF:000001">
    <property type="entry name" value="Aspartyl/glutamyl-tRNA(Asn/Gln) amidotransferase subunit B"/>
    <property type="match status" value="1"/>
</dbReference>
<organism evidence="12 13">
    <name type="scientific">Yarrowia lipolytica</name>
    <name type="common">Candida lipolytica</name>
    <dbReference type="NCBI Taxonomy" id="4952"/>
    <lineage>
        <taxon>Eukaryota</taxon>
        <taxon>Fungi</taxon>
        <taxon>Dikarya</taxon>
        <taxon>Ascomycota</taxon>
        <taxon>Saccharomycotina</taxon>
        <taxon>Dipodascomycetes</taxon>
        <taxon>Dipodascales</taxon>
        <taxon>Dipodascales incertae sedis</taxon>
        <taxon>Yarrowia</taxon>
    </lineage>
</organism>
<name>A0A1D8NHQ8_YARLL</name>
<evidence type="ECO:0000256" key="5">
    <source>
        <dbReference type="ARBA" id="ARBA00022917"/>
    </source>
</evidence>
<dbReference type="InterPro" id="IPR014746">
    <property type="entry name" value="Gln_synth/guanido_kin_cat_dom"/>
</dbReference>
<comment type="function">
    <text evidence="9">Allows the formation of correctly charged Gln-tRNA(Gln) through the transamidation of misacylated Glu-tRNA(Gln) in the mitochondria. The reaction takes place in the presence of glutamine and ATP through an activated gamma-phospho-Glu-tRNA(Gln).</text>
</comment>